<feature type="domain" description="HTH gntR-type" evidence="4">
    <location>
        <begin position="4"/>
        <end position="72"/>
    </location>
</feature>
<evidence type="ECO:0000313" key="5">
    <source>
        <dbReference type="EMBL" id="MBP2416792.1"/>
    </source>
</evidence>
<dbReference type="SMART" id="SM00866">
    <property type="entry name" value="UTRA"/>
    <property type="match status" value="1"/>
</dbReference>
<dbReference type="PRINTS" id="PR00035">
    <property type="entry name" value="HTHGNTR"/>
</dbReference>
<dbReference type="PANTHER" id="PTHR44846">
    <property type="entry name" value="MANNOSYL-D-GLYCERATE TRANSPORT/METABOLISM SYSTEM REPRESSOR MNGR-RELATED"/>
    <property type="match status" value="1"/>
</dbReference>
<keyword evidence="3" id="KW-0804">Transcription</keyword>
<comment type="caution">
    <text evidence="5">The sequence shown here is derived from an EMBL/GenBank/DDBJ whole genome shotgun (WGS) entry which is preliminary data.</text>
</comment>
<keyword evidence="1" id="KW-0805">Transcription regulation</keyword>
<dbReference type="PROSITE" id="PS50949">
    <property type="entry name" value="HTH_GNTR"/>
    <property type="match status" value="1"/>
</dbReference>
<dbReference type="InterPro" id="IPR000524">
    <property type="entry name" value="Tscrpt_reg_HTH_GntR"/>
</dbReference>
<dbReference type="InterPro" id="IPR050679">
    <property type="entry name" value="Bact_HTH_transcr_reg"/>
</dbReference>
<dbReference type="SMART" id="SM00345">
    <property type="entry name" value="HTH_GNTR"/>
    <property type="match status" value="1"/>
</dbReference>
<dbReference type="InterPro" id="IPR036390">
    <property type="entry name" value="WH_DNA-bd_sf"/>
</dbReference>
<dbReference type="InterPro" id="IPR011663">
    <property type="entry name" value="UTRA"/>
</dbReference>
<dbReference type="CDD" id="cd07377">
    <property type="entry name" value="WHTH_GntR"/>
    <property type="match status" value="1"/>
</dbReference>
<dbReference type="RefSeq" id="WP_307803971.1">
    <property type="nucleotide sequence ID" value="NZ_BAAAMH010000013.1"/>
</dbReference>
<dbReference type="Proteomes" id="UP000758168">
    <property type="component" value="Unassembled WGS sequence"/>
</dbReference>
<dbReference type="Pfam" id="PF00392">
    <property type="entry name" value="GntR"/>
    <property type="match status" value="1"/>
</dbReference>
<dbReference type="InterPro" id="IPR028978">
    <property type="entry name" value="Chorismate_lyase_/UTRA_dom_sf"/>
</dbReference>
<keyword evidence="6" id="KW-1185">Reference proteome</keyword>
<reference evidence="5 6" key="1">
    <citation type="submission" date="2021-03" db="EMBL/GenBank/DDBJ databases">
        <title>Sequencing the genomes of 1000 actinobacteria strains.</title>
        <authorList>
            <person name="Klenk H.-P."/>
        </authorList>
    </citation>
    <scope>NUCLEOTIDE SEQUENCE [LARGE SCALE GENOMIC DNA]</scope>
    <source>
        <strain evidence="5 6">DSM 12936</strain>
    </source>
</reference>
<dbReference type="SUPFAM" id="SSF64288">
    <property type="entry name" value="Chorismate lyase-like"/>
    <property type="match status" value="1"/>
</dbReference>
<keyword evidence="2" id="KW-0238">DNA-binding</keyword>
<accession>A0ABS4Z6W4</accession>
<evidence type="ECO:0000256" key="2">
    <source>
        <dbReference type="ARBA" id="ARBA00023125"/>
    </source>
</evidence>
<dbReference type="EMBL" id="JAGIOB010000001">
    <property type="protein sequence ID" value="MBP2416792.1"/>
    <property type="molecule type" value="Genomic_DNA"/>
</dbReference>
<sequence>MRDSGASMQTYQQLADALRHGVFAPGTRLPAERALAARFGVSRVTVRNALGRLAEEGRLESVLGSGWFVAPQVVGEPPSVLQTFTEMAHARGLRPTSRVLTQRVRPATLAEAEQLGTAPAAEVLEVVRLRGMDETVICLDETVLPLSVADGLVHADLTDRSLYAELEARCGLRVERSAYAVHAEVADATLAGRLGVAVGWPILVGAEVGYVEGGRPVLLGTTHYRGDSYRFQADLFRPS</sequence>
<evidence type="ECO:0000313" key="6">
    <source>
        <dbReference type="Proteomes" id="UP000758168"/>
    </source>
</evidence>
<evidence type="ECO:0000259" key="4">
    <source>
        <dbReference type="PROSITE" id="PS50949"/>
    </source>
</evidence>
<dbReference type="Pfam" id="PF07702">
    <property type="entry name" value="UTRA"/>
    <property type="match status" value="1"/>
</dbReference>
<evidence type="ECO:0000256" key="3">
    <source>
        <dbReference type="ARBA" id="ARBA00023163"/>
    </source>
</evidence>
<dbReference type="Gene3D" id="3.40.1410.10">
    <property type="entry name" value="Chorismate lyase-like"/>
    <property type="match status" value="1"/>
</dbReference>
<gene>
    <name evidence="5" type="ORF">JOF54_001714</name>
</gene>
<dbReference type="InterPro" id="IPR036388">
    <property type="entry name" value="WH-like_DNA-bd_sf"/>
</dbReference>
<proteinExistence type="predicted"/>
<dbReference type="Gene3D" id="1.10.10.10">
    <property type="entry name" value="Winged helix-like DNA-binding domain superfamily/Winged helix DNA-binding domain"/>
    <property type="match status" value="1"/>
</dbReference>
<evidence type="ECO:0000256" key="1">
    <source>
        <dbReference type="ARBA" id="ARBA00023015"/>
    </source>
</evidence>
<dbReference type="PANTHER" id="PTHR44846:SF16">
    <property type="entry name" value="TRANSCRIPTIONAL REGULATOR PHNF-RELATED"/>
    <property type="match status" value="1"/>
</dbReference>
<organism evidence="5 6">
    <name type="scientific">Microlunatus capsulatus</name>
    <dbReference type="NCBI Taxonomy" id="99117"/>
    <lineage>
        <taxon>Bacteria</taxon>
        <taxon>Bacillati</taxon>
        <taxon>Actinomycetota</taxon>
        <taxon>Actinomycetes</taxon>
        <taxon>Propionibacteriales</taxon>
        <taxon>Propionibacteriaceae</taxon>
        <taxon>Microlunatus</taxon>
    </lineage>
</organism>
<name>A0ABS4Z6W4_9ACTN</name>
<dbReference type="SUPFAM" id="SSF46785">
    <property type="entry name" value="Winged helix' DNA-binding domain"/>
    <property type="match status" value="1"/>
</dbReference>
<protein>
    <submittedName>
        <fullName evidence="5">GntR family transcriptional regulator</fullName>
    </submittedName>
</protein>